<sequence length="321" mass="35762">MQHAYRWKTFKYAGPQLECKTLSPLHFPLLSKAGIGRAVTSSDLDCFEHSPRLCTFSSRTIPRSNILCNQIEHLKLHGRLRSLAGLAKVFRSCPSLKSLEATDIQTYGAGLEQGTLGTWRNITSLAFADCSLQNMFSSFNFPSLNKLVIEDHLHCTVWPVDALISFISRSSCVITSLTLHMQSLSDSDLIACLQVMPELLHLDIANSCYQEHNSITSHLLSSLTQQQSTSISLVPKLHSLSLHNEIADFNDHAFIRMVESRWFKPGSDVSTAMSTMGRACIHSVVLKCERREVDAEIYEPLWILDAEGLRVVVSGTNGVQV</sequence>
<dbReference type="SUPFAM" id="SSF52047">
    <property type="entry name" value="RNI-like"/>
    <property type="match status" value="1"/>
</dbReference>
<dbReference type="EMBL" id="JADNRY010000183">
    <property type="protein sequence ID" value="KAF9062052.1"/>
    <property type="molecule type" value="Genomic_DNA"/>
</dbReference>
<organism evidence="1 2">
    <name type="scientific">Rhodocollybia butyracea</name>
    <dbReference type="NCBI Taxonomy" id="206335"/>
    <lineage>
        <taxon>Eukaryota</taxon>
        <taxon>Fungi</taxon>
        <taxon>Dikarya</taxon>
        <taxon>Basidiomycota</taxon>
        <taxon>Agaricomycotina</taxon>
        <taxon>Agaricomycetes</taxon>
        <taxon>Agaricomycetidae</taxon>
        <taxon>Agaricales</taxon>
        <taxon>Marasmiineae</taxon>
        <taxon>Omphalotaceae</taxon>
        <taxon>Rhodocollybia</taxon>
    </lineage>
</organism>
<comment type="caution">
    <text evidence="1">The sequence shown here is derived from an EMBL/GenBank/DDBJ whole genome shotgun (WGS) entry which is preliminary data.</text>
</comment>
<reference evidence="1" key="1">
    <citation type="submission" date="2020-11" db="EMBL/GenBank/DDBJ databases">
        <authorList>
            <consortium name="DOE Joint Genome Institute"/>
            <person name="Ahrendt S."/>
            <person name="Riley R."/>
            <person name="Andreopoulos W."/>
            <person name="Labutti K."/>
            <person name="Pangilinan J."/>
            <person name="Ruiz-Duenas F.J."/>
            <person name="Barrasa J.M."/>
            <person name="Sanchez-Garcia M."/>
            <person name="Camarero S."/>
            <person name="Miyauchi S."/>
            <person name="Serrano A."/>
            <person name="Linde D."/>
            <person name="Babiker R."/>
            <person name="Drula E."/>
            <person name="Ayuso-Fernandez I."/>
            <person name="Pacheco R."/>
            <person name="Padilla G."/>
            <person name="Ferreira P."/>
            <person name="Barriuso J."/>
            <person name="Kellner H."/>
            <person name="Castanera R."/>
            <person name="Alfaro M."/>
            <person name="Ramirez L."/>
            <person name="Pisabarro A.G."/>
            <person name="Kuo A."/>
            <person name="Tritt A."/>
            <person name="Lipzen A."/>
            <person name="He G."/>
            <person name="Yan M."/>
            <person name="Ng V."/>
            <person name="Cullen D."/>
            <person name="Martin F."/>
            <person name="Rosso M.-N."/>
            <person name="Henrissat B."/>
            <person name="Hibbett D."/>
            <person name="Martinez A.T."/>
            <person name="Grigoriev I.V."/>
        </authorList>
    </citation>
    <scope>NUCLEOTIDE SEQUENCE</scope>
    <source>
        <strain evidence="1">AH 40177</strain>
    </source>
</reference>
<gene>
    <name evidence="1" type="ORF">BDP27DRAFT_1428339</name>
</gene>
<evidence type="ECO:0000313" key="2">
    <source>
        <dbReference type="Proteomes" id="UP000772434"/>
    </source>
</evidence>
<dbReference type="InterPro" id="IPR032675">
    <property type="entry name" value="LRR_dom_sf"/>
</dbReference>
<dbReference type="Gene3D" id="3.80.10.10">
    <property type="entry name" value="Ribonuclease Inhibitor"/>
    <property type="match status" value="1"/>
</dbReference>
<dbReference type="AlphaFoldDB" id="A0A9P5PG37"/>
<evidence type="ECO:0000313" key="1">
    <source>
        <dbReference type="EMBL" id="KAF9062052.1"/>
    </source>
</evidence>
<dbReference type="OrthoDB" id="2269034at2759"/>
<name>A0A9P5PG37_9AGAR</name>
<protein>
    <submittedName>
        <fullName evidence="1">Uncharacterized protein</fullName>
    </submittedName>
</protein>
<proteinExistence type="predicted"/>
<keyword evidence="2" id="KW-1185">Reference proteome</keyword>
<dbReference type="Proteomes" id="UP000772434">
    <property type="component" value="Unassembled WGS sequence"/>
</dbReference>
<accession>A0A9P5PG37</accession>